<feature type="non-terminal residue" evidence="4">
    <location>
        <position position="249"/>
    </location>
</feature>
<evidence type="ECO:0000313" key="5">
    <source>
        <dbReference type="Proteomes" id="UP000772181"/>
    </source>
</evidence>
<feature type="domain" description="Glycosyl transferase family 1" evidence="2">
    <location>
        <begin position="166"/>
        <end position="248"/>
    </location>
</feature>
<proteinExistence type="predicted"/>
<gene>
    <name evidence="4" type="ORF">HY730_04280</name>
</gene>
<evidence type="ECO:0000313" key="4">
    <source>
        <dbReference type="EMBL" id="MBI4595579.1"/>
    </source>
</evidence>
<evidence type="ECO:0000259" key="3">
    <source>
        <dbReference type="Pfam" id="PF13439"/>
    </source>
</evidence>
<dbReference type="Gene3D" id="3.40.50.2000">
    <property type="entry name" value="Glycogen Phosphorylase B"/>
    <property type="match status" value="2"/>
</dbReference>
<evidence type="ECO:0000259" key="2">
    <source>
        <dbReference type="Pfam" id="PF00534"/>
    </source>
</evidence>
<accession>A0A933GMN7</accession>
<dbReference type="Proteomes" id="UP000772181">
    <property type="component" value="Unassembled WGS sequence"/>
</dbReference>
<evidence type="ECO:0000256" key="1">
    <source>
        <dbReference type="ARBA" id="ARBA00022679"/>
    </source>
</evidence>
<keyword evidence="1" id="KW-0808">Transferase</keyword>
<dbReference type="PANTHER" id="PTHR46401">
    <property type="entry name" value="GLYCOSYLTRANSFERASE WBBK-RELATED"/>
    <property type="match status" value="1"/>
</dbReference>
<dbReference type="Pfam" id="PF13439">
    <property type="entry name" value="Glyco_transf_4"/>
    <property type="match status" value="1"/>
</dbReference>
<dbReference type="SUPFAM" id="SSF53756">
    <property type="entry name" value="UDP-Glycosyltransferase/glycogen phosphorylase"/>
    <property type="match status" value="1"/>
</dbReference>
<dbReference type="CDD" id="cd03801">
    <property type="entry name" value="GT4_PimA-like"/>
    <property type="match status" value="1"/>
</dbReference>
<dbReference type="InterPro" id="IPR001296">
    <property type="entry name" value="Glyco_trans_1"/>
</dbReference>
<organism evidence="4 5">
    <name type="scientific">Tectimicrobiota bacterium</name>
    <dbReference type="NCBI Taxonomy" id="2528274"/>
    <lineage>
        <taxon>Bacteria</taxon>
        <taxon>Pseudomonadati</taxon>
        <taxon>Nitrospinota/Tectimicrobiota group</taxon>
        <taxon>Candidatus Tectimicrobiota</taxon>
    </lineage>
</organism>
<reference evidence="4" key="1">
    <citation type="submission" date="2020-07" db="EMBL/GenBank/DDBJ databases">
        <title>Huge and variable diversity of episymbiotic CPR bacteria and DPANN archaea in groundwater ecosystems.</title>
        <authorList>
            <person name="He C.Y."/>
            <person name="Keren R."/>
            <person name="Whittaker M."/>
            <person name="Farag I.F."/>
            <person name="Doudna J."/>
            <person name="Cate J.H.D."/>
            <person name="Banfield J.F."/>
        </authorList>
    </citation>
    <scope>NUCLEOTIDE SEQUENCE</scope>
    <source>
        <strain evidence="4">NC_groundwater_1482_Ag_S-0.65um_47_24</strain>
    </source>
</reference>
<dbReference type="EMBL" id="JACQWF010000194">
    <property type="protein sequence ID" value="MBI4595579.1"/>
    <property type="molecule type" value="Genomic_DNA"/>
</dbReference>
<protein>
    <submittedName>
        <fullName evidence="4">Glycosyltransferase family 4 protein</fullName>
    </submittedName>
</protein>
<dbReference type="Pfam" id="PF00534">
    <property type="entry name" value="Glycos_transf_1"/>
    <property type="match status" value="1"/>
</dbReference>
<sequence length="249" mass="28067">MFNLYKHLPEQVKVVAPFVDGCEEIDRKAGIPMRRAGRCSQRLLRSKLLLLPLLFASLREMLAHDYQQIHCSHVFSGLIGVILSKLFGKPYLVFAYGMEVTGGGLKRLKSLVLRHAEKVVVISEFTRKAVRDNFGVEERKITKIMPGVDVDRFTTAVNGSHIVKRHNLDGRRIMLTVSRLAANEQYKGHDTVIRAMGKVLQEVPDCLYLIVGKGDDEERLRGLAEKCGVAREVLFAGYIPDEELPAYYA</sequence>
<dbReference type="PANTHER" id="PTHR46401:SF2">
    <property type="entry name" value="GLYCOSYLTRANSFERASE WBBK-RELATED"/>
    <property type="match status" value="1"/>
</dbReference>
<dbReference type="AlphaFoldDB" id="A0A933GMN7"/>
<name>A0A933GMN7_UNCTE</name>
<comment type="caution">
    <text evidence="4">The sequence shown here is derived from an EMBL/GenBank/DDBJ whole genome shotgun (WGS) entry which is preliminary data.</text>
</comment>
<dbReference type="GO" id="GO:0009103">
    <property type="term" value="P:lipopolysaccharide biosynthetic process"/>
    <property type="evidence" value="ECO:0007669"/>
    <property type="project" value="TreeGrafter"/>
</dbReference>
<dbReference type="InterPro" id="IPR028098">
    <property type="entry name" value="Glyco_trans_4-like_N"/>
</dbReference>
<feature type="domain" description="Glycosyltransferase subfamily 4-like N-terminal" evidence="3">
    <location>
        <begin position="3"/>
        <end position="152"/>
    </location>
</feature>
<dbReference type="GO" id="GO:0016757">
    <property type="term" value="F:glycosyltransferase activity"/>
    <property type="evidence" value="ECO:0007669"/>
    <property type="project" value="InterPro"/>
</dbReference>